<evidence type="ECO:0000259" key="2">
    <source>
        <dbReference type="Pfam" id="PF00793"/>
    </source>
</evidence>
<gene>
    <name evidence="4" type="primary">aroF</name>
    <name evidence="4" type="ORF">H8S34_01860</name>
</gene>
<evidence type="ECO:0000256" key="1">
    <source>
        <dbReference type="ARBA" id="ARBA00022679"/>
    </source>
</evidence>
<feature type="domain" description="DAHP synthase ferredoxin-like" evidence="3">
    <location>
        <begin position="1"/>
        <end position="67"/>
    </location>
</feature>
<feature type="domain" description="DAHP synthetase I/KDSA" evidence="2">
    <location>
        <begin position="91"/>
        <end position="322"/>
    </location>
</feature>
<sequence>MVVIMKPNFTPEQLQEAIQAMKAGGVQVNISKGSETTVLGAEGNAAGIDQELLEQLPGVEKVMRVTEPYKKANRKFHPDDSVIDLGGGALIGGKKLAVIAGPCSVESEAQITAVAQAVRESGACALRGGAFKPRTSPYSFQGLECEGLNLLQKAKEATGLPIVTEIMGTEYVELFEECVDVIQVGARNMQNFDLLKKLGKRTTKPILLKRGLSATIEEWLMSAEYIMAGGNQKVILCERGIRTFETFTRNTLDLSAVLAVKSLSHLPVVVDPSHACGKAWMVERMAMAAVATGADGLIIEVHNDPKNALCDGAQSLTPDQFTDVMGKLAAVAPCVGREV</sequence>
<dbReference type="Gene3D" id="3.20.20.70">
    <property type="entry name" value="Aldolase class I"/>
    <property type="match status" value="1"/>
</dbReference>
<dbReference type="Proteomes" id="UP000660021">
    <property type="component" value="Unassembled WGS sequence"/>
</dbReference>
<dbReference type="InterPro" id="IPR052899">
    <property type="entry name" value="Class-I_DAHP_synthase"/>
</dbReference>
<comment type="caution">
    <text evidence="4">The sequence shown here is derived from an EMBL/GenBank/DDBJ whole genome shotgun (WGS) entry which is preliminary data.</text>
</comment>
<dbReference type="Pfam" id="PF18152">
    <property type="entry name" value="DAHP_snth_FXD"/>
    <property type="match status" value="1"/>
</dbReference>
<dbReference type="GO" id="GO:0003849">
    <property type="term" value="F:3-deoxy-7-phosphoheptulonate synthase activity"/>
    <property type="evidence" value="ECO:0007669"/>
    <property type="project" value="UniProtKB-EC"/>
</dbReference>
<dbReference type="NCBIfam" id="NF006421">
    <property type="entry name" value="PRK08673.1"/>
    <property type="match status" value="1"/>
</dbReference>
<dbReference type="PANTHER" id="PTHR43018">
    <property type="entry name" value="PHOSPHO-2-DEHYDRO-3-DEOXYHEPTONATE ALDOLASE"/>
    <property type="match status" value="1"/>
</dbReference>
<organism evidence="4 5">
    <name type="scientific">Pseudoflavonifractor hominis</name>
    <dbReference type="NCBI Taxonomy" id="2763059"/>
    <lineage>
        <taxon>Bacteria</taxon>
        <taxon>Bacillati</taxon>
        <taxon>Bacillota</taxon>
        <taxon>Clostridia</taxon>
        <taxon>Eubacteriales</taxon>
        <taxon>Oscillospiraceae</taxon>
        <taxon>Pseudoflavonifractor</taxon>
    </lineage>
</organism>
<accession>A0ABR7HPX5</accession>
<evidence type="ECO:0000313" key="5">
    <source>
        <dbReference type="Proteomes" id="UP000660021"/>
    </source>
</evidence>
<evidence type="ECO:0000313" key="4">
    <source>
        <dbReference type="EMBL" id="MBC5729578.1"/>
    </source>
</evidence>
<proteinExistence type="predicted"/>
<dbReference type="Gene3D" id="3.30.70.1140">
    <property type="entry name" value="Phospho-2-dehydro-3-deoxyheptonate aldolase, domain 1"/>
    <property type="match status" value="1"/>
</dbReference>
<dbReference type="EC" id="2.5.1.54" evidence="4"/>
<dbReference type="Pfam" id="PF00793">
    <property type="entry name" value="DAHP_synth_1"/>
    <property type="match status" value="1"/>
</dbReference>
<name>A0ABR7HPX5_9FIRM</name>
<dbReference type="InterPro" id="IPR041071">
    <property type="entry name" value="DAHP_snth_FXD"/>
</dbReference>
<reference evidence="4 5" key="1">
    <citation type="submission" date="2020-08" db="EMBL/GenBank/DDBJ databases">
        <title>Genome public.</title>
        <authorList>
            <person name="Liu C."/>
            <person name="Sun Q."/>
        </authorList>
    </citation>
    <scope>NUCLEOTIDE SEQUENCE [LARGE SCALE GENOMIC DNA]</scope>
    <source>
        <strain evidence="4 5">New-38</strain>
    </source>
</reference>
<dbReference type="InterPro" id="IPR013785">
    <property type="entry name" value="Aldolase_TIM"/>
</dbReference>
<dbReference type="SUPFAM" id="SSF51569">
    <property type="entry name" value="Aldolase"/>
    <property type="match status" value="1"/>
</dbReference>
<protein>
    <submittedName>
        <fullName evidence="4">3-deoxy-7-phosphoheptulonate synthase</fullName>
        <ecNumber evidence="4">2.5.1.54</ecNumber>
    </submittedName>
</protein>
<dbReference type="EMBL" id="JACOPR010000001">
    <property type="protein sequence ID" value="MBC5729578.1"/>
    <property type="molecule type" value="Genomic_DNA"/>
</dbReference>
<keyword evidence="1 4" id="KW-0808">Transferase</keyword>
<dbReference type="RefSeq" id="WP_186962882.1">
    <property type="nucleotide sequence ID" value="NZ_JACOPR010000001.1"/>
</dbReference>
<dbReference type="PANTHER" id="PTHR43018:SF3">
    <property type="entry name" value="CARBOXYSOME FORMATION PROTEIN"/>
    <property type="match status" value="1"/>
</dbReference>
<dbReference type="NCBIfam" id="TIGR01361">
    <property type="entry name" value="DAHP_synth_Bsub"/>
    <property type="match status" value="1"/>
</dbReference>
<dbReference type="NCBIfam" id="NF009239">
    <property type="entry name" value="PRK12595.1"/>
    <property type="match status" value="1"/>
</dbReference>
<evidence type="ECO:0000259" key="3">
    <source>
        <dbReference type="Pfam" id="PF18152"/>
    </source>
</evidence>
<keyword evidence="5" id="KW-1185">Reference proteome</keyword>
<dbReference type="InterPro" id="IPR006268">
    <property type="entry name" value="DAHP_syn_2"/>
</dbReference>
<dbReference type="InterPro" id="IPR006218">
    <property type="entry name" value="DAHP1/KDSA"/>
</dbReference>